<accession>A0A6A6D8W8</accession>
<reference evidence="2" key="1">
    <citation type="journal article" date="2020" name="Stud. Mycol.">
        <title>101 Dothideomycetes genomes: a test case for predicting lifestyles and emergence of pathogens.</title>
        <authorList>
            <person name="Haridas S."/>
            <person name="Albert R."/>
            <person name="Binder M."/>
            <person name="Bloem J."/>
            <person name="Labutti K."/>
            <person name="Salamov A."/>
            <person name="Andreopoulos B."/>
            <person name="Baker S."/>
            <person name="Barry K."/>
            <person name="Bills G."/>
            <person name="Bluhm B."/>
            <person name="Cannon C."/>
            <person name="Castanera R."/>
            <person name="Culley D."/>
            <person name="Daum C."/>
            <person name="Ezra D."/>
            <person name="Gonzalez J."/>
            <person name="Henrissat B."/>
            <person name="Kuo A."/>
            <person name="Liang C."/>
            <person name="Lipzen A."/>
            <person name="Lutzoni F."/>
            <person name="Magnuson J."/>
            <person name="Mondo S."/>
            <person name="Nolan M."/>
            <person name="Ohm R."/>
            <person name="Pangilinan J."/>
            <person name="Park H.-J."/>
            <person name="Ramirez L."/>
            <person name="Alfaro M."/>
            <person name="Sun H."/>
            <person name="Tritt A."/>
            <person name="Yoshinaga Y."/>
            <person name="Zwiers L.-H."/>
            <person name="Turgeon B."/>
            <person name="Goodwin S."/>
            <person name="Spatafora J."/>
            <person name="Crous P."/>
            <person name="Grigoriev I."/>
        </authorList>
    </citation>
    <scope>NUCLEOTIDE SEQUENCE</scope>
    <source>
        <strain evidence="2">CBS 207.26</strain>
    </source>
</reference>
<keyword evidence="3" id="KW-1185">Reference proteome</keyword>
<dbReference type="Proteomes" id="UP000800200">
    <property type="component" value="Unassembled WGS sequence"/>
</dbReference>
<protein>
    <submittedName>
        <fullName evidence="2">Uncharacterized protein</fullName>
    </submittedName>
</protein>
<sequence length="172" mass="18761">MSTKSPIPHRQLHEVTTLAATTSSLAQDSWSASPSRSVTPSSPKVPNVQWTPEMKQALLATLVQKAVEDGLRADSGVSMDKSITIKHCKTKHDTCKTDYKTYSALKGLSSEVIEDYFKAHPRAQKFRHKPILATGENAASVNNLLTSDNSKVLKELVKRDSTVTPLPSSSES</sequence>
<dbReference type="AlphaFoldDB" id="A0A6A6D8W8"/>
<feature type="compositionally biased region" description="Low complexity" evidence="1">
    <location>
        <begin position="26"/>
        <end position="46"/>
    </location>
</feature>
<feature type="region of interest" description="Disordered" evidence="1">
    <location>
        <begin position="26"/>
        <end position="48"/>
    </location>
</feature>
<evidence type="ECO:0000313" key="2">
    <source>
        <dbReference type="EMBL" id="KAF2175921.1"/>
    </source>
</evidence>
<proteinExistence type="predicted"/>
<organism evidence="2 3">
    <name type="scientific">Zopfia rhizophila CBS 207.26</name>
    <dbReference type="NCBI Taxonomy" id="1314779"/>
    <lineage>
        <taxon>Eukaryota</taxon>
        <taxon>Fungi</taxon>
        <taxon>Dikarya</taxon>
        <taxon>Ascomycota</taxon>
        <taxon>Pezizomycotina</taxon>
        <taxon>Dothideomycetes</taxon>
        <taxon>Dothideomycetes incertae sedis</taxon>
        <taxon>Zopfiaceae</taxon>
        <taxon>Zopfia</taxon>
    </lineage>
</organism>
<dbReference type="OrthoDB" id="5430673at2759"/>
<name>A0A6A6D8W8_9PEZI</name>
<evidence type="ECO:0000313" key="3">
    <source>
        <dbReference type="Proteomes" id="UP000800200"/>
    </source>
</evidence>
<dbReference type="EMBL" id="ML994720">
    <property type="protein sequence ID" value="KAF2175921.1"/>
    <property type="molecule type" value="Genomic_DNA"/>
</dbReference>
<evidence type="ECO:0000256" key="1">
    <source>
        <dbReference type="SAM" id="MobiDB-lite"/>
    </source>
</evidence>
<gene>
    <name evidence="2" type="ORF">K469DRAFT_701301</name>
</gene>